<dbReference type="InterPro" id="IPR036390">
    <property type="entry name" value="WH_DNA-bd_sf"/>
</dbReference>
<name>A0ABM7UH11_9ACTO</name>
<dbReference type="PANTHER" id="PTHR33169:SF14">
    <property type="entry name" value="TRANSCRIPTIONAL REGULATOR RV3488"/>
    <property type="match status" value="1"/>
</dbReference>
<proteinExistence type="predicted"/>
<sequence length="116" mass="12496">MNAPAARLLHGFLEPCLLSLLEGQPDYGLSLAQRLEAAGLGPIPGGTLYPALLRLEKRGLVTAFRKPSTSGPARKYFELTPEGAVELTARRQEWRSFATTAGAIIEGQHARQEAPS</sequence>
<evidence type="ECO:0000313" key="3">
    <source>
        <dbReference type="Proteomes" id="UP000824496"/>
    </source>
</evidence>
<feature type="domain" description="Transcription regulator PadR N-terminal" evidence="1">
    <location>
        <begin position="17"/>
        <end position="88"/>
    </location>
</feature>
<dbReference type="PANTHER" id="PTHR33169">
    <property type="entry name" value="PADR-FAMILY TRANSCRIPTIONAL REGULATOR"/>
    <property type="match status" value="1"/>
</dbReference>
<dbReference type="EMBL" id="AP025017">
    <property type="protein sequence ID" value="BDA64183.1"/>
    <property type="molecule type" value="Genomic_DNA"/>
</dbReference>
<dbReference type="Pfam" id="PF03551">
    <property type="entry name" value="PadR"/>
    <property type="match status" value="1"/>
</dbReference>
<reference evidence="2 3" key="1">
    <citation type="submission" date="2021-08" db="EMBL/GenBank/DDBJ databases">
        <title>Whole genome sequence of novel Actinomyces species strain MAS-1.</title>
        <authorList>
            <person name="Saito M."/>
            <person name="Kuwahara N."/>
            <person name="Takizawa T."/>
            <person name="Gotouda H."/>
            <person name="Ochiai T."/>
        </authorList>
    </citation>
    <scope>NUCLEOTIDE SEQUENCE [LARGE SCALE GENOMIC DNA]</scope>
    <source>
        <strain evidence="2 3">MAS-1</strain>
    </source>
</reference>
<protein>
    <submittedName>
        <fullName evidence="2">Transcriptional regulator</fullName>
    </submittedName>
</protein>
<evidence type="ECO:0000313" key="2">
    <source>
        <dbReference type="EMBL" id="BDA64183.1"/>
    </source>
</evidence>
<gene>
    <name evidence="2" type="ORF">MANAM107_10170</name>
</gene>
<dbReference type="RefSeq" id="WP_223911930.1">
    <property type="nucleotide sequence ID" value="NZ_AP025017.1"/>
</dbReference>
<organism evidence="2 3">
    <name type="scientific">Actinomyces capricornis</name>
    <dbReference type="NCBI Taxonomy" id="2755559"/>
    <lineage>
        <taxon>Bacteria</taxon>
        <taxon>Bacillati</taxon>
        <taxon>Actinomycetota</taxon>
        <taxon>Actinomycetes</taxon>
        <taxon>Actinomycetales</taxon>
        <taxon>Actinomycetaceae</taxon>
        <taxon>Actinomyces</taxon>
    </lineage>
</organism>
<dbReference type="SUPFAM" id="SSF46785">
    <property type="entry name" value="Winged helix' DNA-binding domain"/>
    <property type="match status" value="1"/>
</dbReference>
<keyword evidence="3" id="KW-1185">Reference proteome</keyword>
<evidence type="ECO:0000259" key="1">
    <source>
        <dbReference type="Pfam" id="PF03551"/>
    </source>
</evidence>
<dbReference type="InterPro" id="IPR036388">
    <property type="entry name" value="WH-like_DNA-bd_sf"/>
</dbReference>
<dbReference type="InterPro" id="IPR052509">
    <property type="entry name" value="Metal_resp_DNA-bind_regulator"/>
</dbReference>
<accession>A0ABM7UH11</accession>
<dbReference type="Proteomes" id="UP000824496">
    <property type="component" value="Chromosome"/>
</dbReference>
<dbReference type="InterPro" id="IPR005149">
    <property type="entry name" value="Tscrpt_reg_PadR_N"/>
</dbReference>
<dbReference type="Gene3D" id="1.10.10.10">
    <property type="entry name" value="Winged helix-like DNA-binding domain superfamily/Winged helix DNA-binding domain"/>
    <property type="match status" value="1"/>
</dbReference>